<keyword evidence="1" id="KW-0812">Transmembrane</keyword>
<organism evidence="2 3">
    <name type="scientific">Gloeocapsopsis crepidinum LEGE 06123</name>
    <dbReference type="NCBI Taxonomy" id="588587"/>
    <lineage>
        <taxon>Bacteria</taxon>
        <taxon>Bacillati</taxon>
        <taxon>Cyanobacteriota</taxon>
        <taxon>Cyanophyceae</taxon>
        <taxon>Oscillatoriophycideae</taxon>
        <taxon>Chroococcales</taxon>
        <taxon>Chroococcaceae</taxon>
        <taxon>Gloeocapsopsis</taxon>
    </lineage>
</organism>
<evidence type="ECO:0000313" key="3">
    <source>
        <dbReference type="Proteomes" id="UP000651156"/>
    </source>
</evidence>
<keyword evidence="1" id="KW-0472">Membrane</keyword>
<reference evidence="2 3" key="1">
    <citation type="submission" date="2020-10" db="EMBL/GenBank/DDBJ databases">
        <authorList>
            <person name="Castelo-Branco R."/>
            <person name="Eusebio N."/>
            <person name="Adriana R."/>
            <person name="Vieira A."/>
            <person name="Brugerolle De Fraissinette N."/>
            <person name="Rezende De Castro R."/>
            <person name="Schneider M.P."/>
            <person name="Vasconcelos V."/>
            <person name="Leao P.N."/>
        </authorList>
    </citation>
    <scope>NUCLEOTIDE SEQUENCE [LARGE SCALE GENOMIC DNA]</scope>
    <source>
        <strain evidence="2 3">LEGE 06123</strain>
    </source>
</reference>
<dbReference type="Proteomes" id="UP000651156">
    <property type="component" value="Unassembled WGS sequence"/>
</dbReference>
<dbReference type="InterPro" id="IPR011727">
    <property type="entry name" value="CHP02117"/>
</dbReference>
<proteinExistence type="predicted"/>
<protein>
    <submittedName>
        <fullName evidence="2">DUF2459 domain-containing protein</fullName>
    </submittedName>
</protein>
<feature type="transmembrane region" description="Helical" evidence="1">
    <location>
        <begin position="7"/>
        <end position="27"/>
    </location>
</feature>
<accession>A0ABR9UP05</accession>
<evidence type="ECO:0000313" key="2">
    <source>
        <dbReference type="EMBL" id="MBE9190016.1"/>
    </source>
</evidence>
<name>A0ABR9UP05_9CHRO</name>
<comment type="caution">
    <text evidence="2">The sequence shown here is derived from an EMBL/GenBank/DDBJ whole genome shotgun (WGS) entry which is preliminary data.</text>
</comment>
<keyword evidence="1" id="KW-1133">Transmembrane helix</keyword>
<evidence type="ECO:0000256" key="1">
    <source>
        <dbReference type="SAM" id="Phobius"/>
    </source>
</evidence>
<dbReference type="RefSeq" id="WP_193931230.1">
    <property type="nucleotide sequence ID" value="NZ_CAWPMZ010000016.1"/>
</dbReference>
<sequence>MIFKKTCSYFSAIFAGITSLLLFVSLIPRKWVSYQENDVTICVNQVGIHTNIIVPVQNNIYNWQQFLKLQKIGNQPSENYQYLGFGWGDRDFYPANPSQIQEIVPLGIQALFFSRGSAMRVEGYSELPQEHDIQCTGVSTTNYLNTIQFIQNSFELTPQGQIILFIRNDESEASYYEARGHYSLLRNSNNWTAEGLRTANLNTPLWAGIPQAVMLHVSRNPQ</sequence>
<dbReference type="EMBL" id="JADEWN010000011">
    <property type="protein sequence ID" value="MBE9190016.1"/>
    <property type="molecule type" value="Genomic_DNA"/>
</dbReference>
<keyword evidence="3" id="KW-1185">Reference proteome</keyword>
<gene>
    <name evidence="2" type="ORF">IQ230_06495</name>
</gene>
<dbReference type="Pfam" id="PF09601">
    <property type="entry name" value="DUF2459"/>
    <property type="match status" value="1"/>
</dbReference>